<dbReference type="EMBL" id="LQMQ01000050">
    <property type="protein sequence ID" value="KUO39982.1"/>
    <property type="molecule type" value="Genomic_DNA"/>
</dbReference>
<dbReference type="AlphaFoldDB" id="A0A147JU23"/>
<dbReference type="Pfam" id="PF01996">
    <property type="entry name" value="F420_ligase"/>
    <property type="match status" value="1"/>
</dbReference>
<dbReference type="SUPFAM" id="SSF144010">
    <property type="entry name" value="CofE-like"/>
    <property type="match status" value="1"/>
</dbReference>
<proteinExistence type="predicted"/>
<dbReference type="GO" id="GO:0052618">
    <property type="term" value="F:coenzyme F420-0:L-glutamate ligase activity"/>
    <property type="evidence" value="ECO:0007669"/>
    <property type="project" value="TreeGrafter"/>
</dbReference>
<name>A0A147JU23_HADYE</name>
<gene>
    <name evidence="9" type="ORF">APZ16_06785</name>
</gene>
<dbReference type="InterPro" id="IPR008225">
    <property type="entry name" value="F420-0_g-glutamyl_ligase"/>
</dbReference>
<keyword evidence="4" id="KW-0460">Magnesium</keyword>
<evidence type="ECO:0000256" key="7">
    <source>
        <dbReference type="ARBA" id="ARBA00023211"/>
    </source>
</evidence>
<dbReference type="Gene3D" id="3.30.1330.100">
    <property type="entry name" value="CofE-like"/>
    <property type="match status" value="1"/>
</dbReference>
<evidence type="ECO:0000256" key="4">
    <source>
        <dbReference type="ARBA" id="ARBA00022842"/>
    </source>
</evidence>
<evidence type="ECO:0000313" key="10">
    <source>
        <dbReference type="Proteomes" id="UP000074294"/>
    </source>
</evidence>
<dbReference type="InterPro" id="IPR002847">
    <property type="entry name" value="F420-0_gamma-glut_ligase-dom"/>
</dbReference>
<dbReference type="Proteomes" id="UP000074294">
    <property type="component" value="Unassembled WGS sequence"/>
</dbReference>
<feature type="domain" description="Coenzyme F420:L-glutamate ligase-like" evidence="8">
    <location>
        <begin position="1"/>
        <end position="212"/>
    </location>
</feature>
<keyword evidence="7" id="KW-0464">Manganese</keyword>
<keyword evidence="3" id="KW-0547">Nucleotide-binding</keyword>
<evidence type="ECO:0000256" key="1">
    <source>
        <dbReference type="ARBA" id="ARBA00022598"/>
    </source>
</evidence>
<comment type="caution">
    <text evidence="9">The sequence shown here is derived from an EMBL/GenBank/DDBJ whole genome shotgun (WGS) entry which is preliminary data.</text>
</comment>
<dbReference type="NCBIfam" id="TIGR01916">
    <property type="entry name" value="F420_cofE"/>
    <property type="match status" value="1"/>
</dbReference>
<reference evidence="9 10" key="1">
    <citation type="journal article" date="2016" name="Nat. Microbiol.">
        <title>Genomic inference of the metabolism of cosmopolitan subsurface Archaea, Hadesarchaea.</title>
        <authorList>
            <person name="Baker B.J."/>
            <person name="Saw J.H."/>
            <person name="Lind A.E."/>
            <person name="Lazar C.S."/>
            <person name="Hinrichs K.-U."/>
            <person name="Teske A.P."/>
            <person name="Ettema T.J."/>
        </authorList>
    </citation>
    <scope>NUCLEOTIDE SEQUENCE [LARGE SCALE GENOMIC DNA]</scope>
</reference>
<dbReference type="PANTHER" id="PTHR47917">
    <property type="match status" value="1"/>
</dbReference>
<sequence length="240" mass="25298">MVEPGDDLPSLILKAADQIGGLHDGDVVVVASKVVAVAAGRIRELARVRPSTKARKMAKRSGQIPEFVELVLREADRVLRVCRGAILTIKDGIICANAGVDLSNAPAGKAILLPRHPDKAAESLRLALSSGSGARVGVIIADSVVHPLRLGTVGQAIGTAGLEPVIDVRGRPDLYGKPLKITYRAIADQLASAAQVVMGEAGERIPVAVVREAEVELVDKPRTSPKIPPRRCIYFGGLKL</sequence>
<protein>
    <recommendedName>
        <fullName evidence="8">Coenzyme F420:L-glutamate ligase-like domain-containing protein</fullName>
    </recommendedName>
</protein>
<accession>A0A147JU23</accession>
<dbReference type="PANTHER" id="PTHR47917:SF2">
    <property type="entry name" value="COENZYME F420:L-GLUTAMATE LIGASE-LIKE DOMAIN-CONTAINING PROTEIN"/>
    <property type="match status" value="1"/>
</dbReference>
<keyword evidence="1" id="KW-0436">Ligase</keyword>
<keyword evidence="5" id="KW-0630">Potassium</keyword>
<evidence type="ECO:0000256" key="2">
    <source>
        <dbReference type="ARBA" id="ARBA00022723"/>
    </source>
</evidence>
<evidence type="ECO:0000256" key="6">
    <source>
        <dbReference type="ARBA" id="ARBA00023134"/>
    </source>
</evidence>
<evidence type="ECO:0000256" key="3">
    <source>
        <dbReference type="ARBA" id="ARBA00022741"/>
    </source>
</evidence>
<dbReference type="GO" id="GO:0005525">
    <property type="term" value="F:GTP binding"/>
    <property type="evidence" value="ECO:0007669"/>
    <property type="project" value="UniProtKB-KW"/>
</dbReference>
<evidence type="ECO:0000256" key="5">
    <source>
        <dbReference type="ARBA" id="ARBA00022958"/>
    </source>
</evidence>
<dbReference type="GO" id="GO:0046872">
    <property type="term" value="F:metal ion binding"/>
    <property type="evidence" value="ECO:0007669"/>
    <property type="project" value="UniProtKB-KW"/>
</dbReference>
<dbReference type="STRING" id="1776334.APZ16_06785"/>
<evidence type="ECO:0000259" key="8">
    <source>
        <dbReference type="Pfam" id="PF01996"/>
    </source>
</evidence>
<organism evidence="9 10">
    <name type="scientific">Hadarchaeum yellowstonense</name>
    <dbReference type="NCBI Taxonomy" id="1776334"/>
    <lineage>
        <taxon>Archaea</taxon>
        <taxon>Methanobacteriati</taxon>
        <taxon>Candidatus Hadarchaeota</taxon>
        <taxon>Candidatus Hadarchaeia</taxon>
        <taxon>Candidatus Hadarchaeales</taxon>
        <taxon>Candidatus Hadarchaeaceae</taxon>
        <taxon>Candidatus Hadarchaeum</taxon>
    </lineage>
</organism>
<keyword evidence="6" id="KW-0342">GTP-binding</keyword>
<keyword evidence="2" id="KW-0479">Metal-binding</keyword>
<dbReference type="Gene3D" id="3.90.1660.10">
    <property type="entry name" value="CofE-like domain"/>
    <property type="match status" value="1"/>
</dbReference>
<evidence type="ECO:0000313" key="9">
    <source>
        <dbReference type="EMBL" id="KUO39982.1"/>
    </source>
</evidence>